<dbReference type="InterPro" id="IPR013762">
    <property type="entry name" value="Integrase-like_cat_sf"/>
</dbReference>
<accession>A0A926IAQ6</accession>
<dbReference type="InterPro" id="IPR011010">
    <property type="entry name" value="DNA_brk_join_enz"/>
</dbReference>
<dbReference type="GO" id="GO:0006310">
    <property type="term" value="P:DNA recombination"/>
    <property type="evidence" value="ECO:0007669"/>
    <property type="project" value="UniProtKB-KW"/>
</dbReference>
<evidence type="ECO:0000313" key="4">
    <source>
        <dbReference type="Proteomes" id="UP000655830"/>
    </source>
</evidence>
<evidence type="ECO:0000259" key="2">
    <source>
        <dbReference type="PROSITE" id="PS51898"/>
    </source>
</evidence>
<dbReference type="InterPro" id="IPR050090">
    <property type="entry name" value="Tyrosine_recombinase_XerCD"/>
</dbReference>
<dbReference type="AlphaFoldDB" id="A0A926IAQ6"/>
<dbReference type="CDD" id="cd01192">
    <property type="entry name" value="INT_C_like_3"/>
    <property type="match status" value="1"/>
</dbReference>
<dbReference type="Pfam" id="PF00589">
    <property type="entry name" value="Phage_integrase"/>
    <property type="match status" value="1"/>
</dbReference>
<reference evidence="3" key="1">
    <citation type="submission" date="2020-08" db="EMBL/GenBank/DDBJ databases">
        <title>Genome public.</title>
        <authorList>
            <person name="Liu C."/>
            <person name="Sun Q."/>
        </authorList>
    </citation>
    <scope>NUCLEOTIDE SEQUENCE</scope>
    <source>
        <strain evidence="3">NSJ-12</strain>
    </source>
</reference>
<keyword evidence="1" id="KW-0233">DNA recombination</keyword>
<comment type="caution">
    <text evidence="3">The sequence shown here is derived from an EMBL/GenBank/DDBJ whole genome shotgun (WGS) entry which is preliminary data.</text>
</comment>
<feature type="domain" description="Tyr recombinase" evidence="2">
    <location>
        <begin position="1"/>
        <end position="178"/>
    </location>
</feature>
<dbReference type="SUPFAM" id="SSF56349">
    <property type="entry name" value="DNA breaking-rejoining enzymes"/>
    <property type="match status" value="1"/>
</dbReference>
<evidence type="ECO:0000256" key="1">
    <source>
        <dbReference type="ARBA" id="ARBA00023172"/>
    </source>
</evidence>
<organism evidence="3 4">
    <name type="scientific">Zhenhengia yiwuensis</name>
    <dbReference type="NCBI Taxonomy" id="2763666"/>
    <lineage>
        <taxon>Bacteria</taxon>
        <taxon>Bacillati</taxon>
        <taxon>Bacillota</taxon>
        <taxon>Clostridia</taxon>
        <taxon>Lachnospirales</taxon>
        <taxon>Lachnospiraceae</taxon>
        <taxon>Zhenhengia</taxon>
    </lineage>
</organism>
<proteinExistence type="predicted"/>
<dbReference type="Gene3D" id="1.10.443.10">
    <property type="entry name" value="Intergrase catalytic core"/>
    <property type="match status" value="1"/>
</dbReference>
<dbReference type="GO" id="GO:0003677">
    <property type="term" value="F:DNA binding"/>
    <property type="evidence" value="ECO:0007669"/>
    <property type="project" value="InterPro"/>
</dbReference>
<sequence length="186" mass="22228">MNTVEPIRDFNLILDIADYLREQNERDYVLFMFGIYSGLRISDILPLKVRDVKHADYIYLREEKTGKEKRFPINDELKKILHHYTKGKRDYEYLFRKSKGKNEPITRQRVWQILNNAASYFGYKDKIGCHTLRKTFGYWLYQNTKDAASIMDILNHSDISITKRYIGVNQDSKDQLMKGLSFQKKR</sequence>
<name>A0A926IAQ6_9FIRM</name>
<evidence type="ECO:0000313" key="3">
    <source>
        <dbReference type="EMBL" id="MBC8581135.1"/>
    </source>
</evidence>
<protein>
    <submittedName>
        <fullName evidence="3">Site-specific integrase</fullName>
    </submittedName>
</protein>
<dbReference type="RefSeq" id="WP_249333914.1">
    <property type="nucleotide sequence ID" value="NZ_JACRSY010000037.1"/>
</dbReference>
<dbReference type="PROSITE" id="PS51898">
    <property type="entry name" value="TYR_RECOMBINASE"/>
    <property type="match status" value="1"/>
</dbReference>
<gene>
    <name evidence="3" type="ORF">H8718_16580</name>
</gene>
<dbReference type="PANTHER" id="PTHR30349">
    <property type="entry name" value="PHAGE INTEGRASE-RELATED"/>
    <property type="match status" value="1"/>
</dbReference>
<keyword evidence="4" id="KW-1185">Reference proteome</keyword>
<dbReference type="Proteomes" id="UP000655830">
    <property type="component" value="Unassembled WGS sequence"/>
</dbReference>
<dbReference type="InterPro" id="IPR002104">
    <property type="entry name" value="Integrase_catalytic"/>
</dbReference>
<dbReference type="EMBL" id="JACRSY010000037">
    <property type="protein sequence ID" value="MBC8581135.1"/>
    <property type="molecule type" value="Genomic_DNA"/>
</dbReference>
<dbReference type="PANTHER" id="PTHR30349:SF82">
    <property type="entry name" value="INTEGRASE_RECOMBINASE YOEC-RELATED"/>
    <property type="match status" value="1"/>
</dbReference>
<dbReference type="GO" id="GO:0015074">
    <property type="term" value="P:DNA integration"/>
    <property type="evidence" value="ECO:0007669"/>
    <property type="project" value="InterPro"/>
</dbReference>